<sequence>FLSNTVTVSSGEEEEPSAEVTRSRVDGRRLHRLYVRADPGNHTEEARGWWSFVALVRSYRWIAMWRTDSVGAVVDKGRGGWQQGDLGGRKRRSDGCRRRSRCCSISVALRKKTLVMSKDHEWLRTASAMAVATIVLDE</sequence>
<name>A0A426XEH4_ENSVE</name>
<accession>A0A426XEH4</accession>
<dbReference type="AlphaFoldDB" id="A0A426XEH4"/>
<feature type="compositionally biased region" description="Polar residues" evidence="1">
    <location>
        <begin position="1"/>
        <end position="10"/>
    </location>
</feature>
<protein>
    <submittedName>
        <fullName evidence="2">Uncharacterized protein</fullName>
    </submittedName>
</protein>
<evidence type="ECO:0000313" key="2">
    <source>
        <dbReference type="EMBL" id="RRT37874.1"/>
    </source>
</evidence>
<dbReference type="EMBL" id="AMZH03021797">
    <property type="protein sequence ID" value="RRT37874.1"/>
    <property type="molecule type" value="Genomic_DNA"/>
</dbReference>
<feature type="region of interest" description="Disordered" evidence="1">
    <location>
        <begin position="1"/>
        <end position="21"/>
    </location>
</feature>
<proteinExistence type="predicted"/>
<comment type="caution">
    <text evidence="2">The sequence shown here is derived from an EMBL/GenBank/DDBJ whole genome shotgun (WGS) entry which is preliminary data.</text>
</comment>
<reference evidence="2 3" key="1">
    <citation type="journal article" date="2014" name="Agronomy (Basel)">
        <title>A Draft Genome Sequence for Ensete ventricosum, the Drought-Tolerant Tree Against Hunger.</title>
        <authorList>
            <person name="Harrison J."/>
            <person name="Moore K.A."/>
            <person name="Paszkiewicz K."/>
            <person name="Jones T."/>
            <person name="Grant M."/>
            <person name="Ambacheew D."/>
            <person name="Muzemil S."/>
            <person name="Studholme D.J."/>
        </authorList>
    </citation>
    <scope>NUCLEOTIDE SEQUENCE [LARGE SCALE GENOMIC DNA]</scope>
</reference>
<feature type="non-terminal residue" evidence="2">
    <location>
        <position position="1"/>
    </location>
</feature>
<evidence type="ECO:0000313" key="3">
    <source>
        <dbReference type="Proteomes" id="UP000287651"/>
    </source>
</evidence>
<organism evidence="2 3">
    <name type="scientific">Ensete ventricosum</name>
    <name type="common">Abyssinian banana</name>
    <name type="synonym">Musa ensete</name>
    <dbReference type="NCBI Taxonomy" id="4639"/>
    <lineage>
        <taxon>Eukaryota</taxon>
        <taxon>Viridiplantae</taxon>
        <taxon>Streptophyta</taxon>
        <taxon>Embryophyta</taxon>
        <taxon>Tracheophyta</taxon>
        <taxon>Spermatophyta</taxon>
        <taxon>Magnoliopsida</taxon>
        <taxon>Liliopsida</taxon>
        <taxon>Zingiberales</taxon>
        <taxon>Musaceae</taxon>
        <taxon>Ensete</taxon>
    </lineage>
</organism>
<gene>
    <name evidence="2" type="ORF">B296_00048583</name>
</gene>
<evidence type="ECO:0000256" key="1">
    <source>
        <dbReference type="SAM" id="MobiDB-lite"/>
    </source>
</evidence>
<dbReference type="Proteomes" id="UP000287651">
    <property type="component" value="Unassembled WGS sequence"/>
</dbReference>